<evidence type="ECO:0000313" key="1">
    <source>
        <dbReference type="EMBL" id="KAF5754612.1"/>
    </source>
</evidence>
<dbReference type="EMBL" id="MNCJ02000332">
    <property type="protein sequence ID" value="KAF5754612.1"/>
    <property type="molecule type" value="Genomic_DNA"/>
</dbReference>
<sequence length="69" mass="7774">MSPPVSPLSHSLFRSIHIYLYFCISLGDEGSAYDTSEHKLSDIVWNNRYISWRGNTNCVAAMPVSDPLL</sequence>
<name>A0A9K3DFL4_HELAN</name>
<comment type="caution">
    <text evidence="1">The sequence shown here is derived from an EMBL/GenBank/DDBJ whole genome shotgun (WGS) entry which is preliminary data.</text>
</comment>
<protein>
    <submittedName>
        <fullName evidence="1">Uncharacterized protein</fullName>
    </submittedName>
</protein>
<reference evidence="1" key="2">
    <citation type="submission" date="2020-06" db="EMBL/GenBank/DDBJ databases">
        <title>Helianthus annuus Genome sequencing and assembly Release 2.</title>
        <authorList>
            <person name="Gouzy J."/>
            <person name="Langlade N."/>
            <person name="Munos S."/>
        </authorList>
    </citation>
    <scope>NUCLEOTIDE SEQUENCE</scope>
    <source>
        <tissue evidence="1">Leaves</tissue>
    </source>
</reference>
<dbReference type="AlphaFoldDB" id="A0A9K3DFL4"/>
<dbReference type="Gramene" id="mRNA:HanXRQr2_Chr17g0793261">
    <property type="protein sequence ID" value="mRNA:HanXRQr2_Chr17g0793261"/>
    <property type="gene ID" value="HanXRQr2_Chr17g0793261"/>
</dbReference>
<keyword evidence="2" id="KW-1185">Reference proteome</keyword>
<evidence type="ECO:0000313" key="2">
    <source>
        <dbReference type="Proteomes" id="UP000215914"/>
    </source>
</evidence>
<proteinExistence type="predicted"/>
<accession>A0A9K3DFL4</accession>
<organism evidence="1 2">
    <name type="scientific">Helianthus annuus</name>
    <name type="common">Common sunflower</name>
    <dbReference type="NCBI Taxonomy" id="4232"/>
    <lineage>
        <taxon>Eukaryota</taxon>
        <taxon>Viridiplantae</taxon>
        <taxon>Streptophyta</taxon>
        <taxon>Embryophyta</taxon>
        <taxon>Tracheophyta</taxon>
        <taxon>Spermatophyta</taxon>
        <taxon>Magnoliopsida</taxon>
        <taxon>eudicotyledons</taxon>
        <taxon>Gunneridae</taxon>
        <taxon>Pentapetalae</taxon>
        <taxon>asterids</taxon>
        <taxon>campanulids</taxon>
        <taxon>Asterales</taxon>
        <taxon>Asteraceae</taxon>
        <taxon>Asteroideae</taxon>
        <taxon>Heliantheae alliance</taxon>
        <taxon>Heliantheae</taxon>
        <taxon>Helianthus</taxon>
    </lineage>
</organism>
<reference evidence="1" key="1">
    <citation type="journal article" date="2017" name="Nature">
        <title>The sunflower genome provides insights into oil metabolism, flowering and Asterid evolution.</title>
        <authorList>
            <person name="Badouin H."/>
            <person name="Gouzy J."/>
            <person name="Grassa C.J."/>
            <person name="Murat F."/>
            <person name="Staton S.E."/>
            <person name="Cottret L."/>
            <person name="Lelandais-Briere C."/>
            <person name="Owens G.L."/>
            <person name="Carrere S."/>
            <person name="Mayjonade B."/>
            <person name="Legrand L."/>
            <person name="Gill N."/>
            <person name="Kane N.C."/>
            <person name="Bowers J.E."/>
            <person name="Hubner S."/>
            <person name="Bellec A."/>
            <person name="Berard A."/>
            <person name="Berges H."/>
            <person name="Blanchet N."/>
            <person name="Boniface M.C."/>
            <person name="Brunel D."/>
            <person name="Catrice O."/>
            <person name="Chaidir N."/>
            <person name="Claudel C."/>
            <person name="Donnadieu C."/>
            <person name="Faraut T."/>
            <person name="Fievet G."/>
            <person name="Helmstetter N."/>
            <person name="King M."/>
            <person name="Knapp S.J."/>
            <person name="Lai Z."/>
            <person name="Le Paslier M.C."/>
            <person name="Lippi Y."/>
            <person name="Lorenzon L."/>
            <person name="Mandel J.R."/>
            <person name="Marage G."/>
            <person name="Marchand G."/>
            <person name="Marquand E."/>
            <person name="Bret-Mestries E."/>
            <person name="Morien E."/>
            <person name="Nambeesan S."/>
            <person name="Nguyen T."/>
            <person name="Pegot-Espagnet P."/>
            <person name="Pouilly N."/>
            <person name="Raftis F."/>
            <person name="Sallet E."/>
            <person name="Schiex T."/>
            <person name="Thomas J."/>
            <person name="Vandecasteele C."/>
            <person name="Vares D."/>
            <person name="Vear F."/>
            <person name="Vautrin S."/>
            <person name="Crespi M."/>
            <person name="Mangin B."/>
            <person name="Burke J.M."/>
            <person name="Salse J."/>
            <person name="Munos S."/>
            <person name="Vincourt P."/>
            <person name="Rieseberg L.H."/>
            <person name="Langlade N.B."/>
        </authorList>
    </citation>
    <scope>NUCLEOTIDE SEQUENCE</scope>
    <source>
        <tissue evidence="1">Leaves</tissue>
    </source>
</reference>
<dbReference type="Proteomes" id="UP000215914">
    <property type="component" value="Unassembled WGS sequence"/>
</dbReference>
<gene>
    <name evidence="1" type="ORF">HanXRQr2_Chr17g0793261</name>
</gene>